<dbReference type="InterPro" id="IPR032187">
    <property type="entry name" value="SusF/SusE-like_C"/>
</dbReference>
<dbReference type="InterPro" id="IPR025970">
    <property type="entry name" value="SusE"/>
</dbReference>
<feature type="domain" description="Outer membrane protein SusF/SusE-like C-terminal" evidence="3">
    <location>
        <begin position="279"/>
        <end position="382"/>
    </location>
</feature>
<dbReference type="Pfam" id="PF16411">
    <property type="entry name" value="SusF_SusE"/>
    <property type="match status" value="2"/>
</dbReference>
<feature type="signal peptide" evidence="1">
    <location>
        <begin position="1"/>
        <end position="21"/>
    </location>
</feature>
<reference evidence="4" key="1">
    <citation type="submission" date="2022-12" db="EMBL/GenBank/DDBJ databases">
        <title>Phocaeicola acetigenes sp. nov., isolated feces from a healthy human.</title>
        <authorList>
            <person name="Do H."/>
            <person name="Ha Y.B."/>
            <person name="Kim J.-S."/>
            <person name="Suh M.K."/>
            <person name="Kim H.S."/>
            <person name="Lee J.-S."/>
        </authorList>
    </citation>
    <scope>NUCLEOTIDE SEQUENCE</scope>
    <source>
        <strain evidence="4">KGMB11183</strain>
    </source>
</reference>
<dbReference type="CDD" id="cd12966">
    <property type="entry name" value="CBM-Ec_CBM-Fc"/>
    <property type="match status" value="1"/>
</dbReference>
<feature type="domain" description="Outer membrane protein SusF/SusE-like C-terminal" evidence="3">
    <location>
        <begin position="175"/>
        <end position="262"/>
    </location>
</feature>
<dbReference type="Proteomes" id="UP001141933">
    <property type="component" value="Unassembled WGS sequence"/>
</dbReference>
<proteinExistence type="predicted"/>
<feature type="domain" description="SusE outer membrane protein" evidence="2">
    <location>
        <begin position="27"/>
        <end position="122"/>
    </location>
</feature>
<gene>
    <name evidence="4" type="ORF">O6P32_08775</name>
</gene>
<dbReference type="Pfam" id="PF14292">
    <property type="entry name" value="SusE"/>
    <property type="match status" value="1"/>
</dbReference>
<evidence type="ECO:0000313" key="5">
    <source>
        <dbReference type="Proteomes" id="UP001141933"/>
    </source>
</evidence>
<evidence type="ECO:0000256" key="1">
    <source>
        <dbReference type="SAM" id="SignalP"/>
    </source>
</evidence>
<dbReference type="CDD" id="cd12965">
    <property type="entry name" value="CBM-Eb_CBM-Fb"/>
    <property type="match status" value="1"/>
</dbReference>
<comment type="caution">
    <text evidence="4">The sequence shown here is derived from an EMBL/GenBank/DDBJ whole genome shotgun (WGS) entry which is preliminary data.</text>
</comment>
<dbReference type="RefSeq" id="WP_269878051.1">
    <property type="nucleotide sequence ID" value="NZ_JAPZVM010000006.1"/>
</dbReference>
<evidence type="ECO:0000313" key="4">
    <source>
        <dbReference type="EMBL" id="MCZ8372797.1"/>
    </source>
</evidence>
<sequence>MKNIFFSTICAVALCLPMLSACDTDRDDNPVLYEPSSFVLETPQEQIYDLSKKETVFKLQCQQPEYGFQAAVTYTLHISLTENGLTEEGQFTTLGTTFVSTTIQPDVNELNNALADLYMAANPDVEDVAGKEVVAYMKLDAILTGSSRGVSSSNAVEVKTFKLGTPVVTLEPPTEMYIVGSSIGTPWTTWQKMIKVNGMDGEFWTMVYIDAEKGQFKFGKYEQDWLGFDNISSFNDQAGANPSNEGGNIKVKAGWYVIAIRAEVKGSEYAYTMSFYLPQIYLFGAANGGVWAYADEWKFTTPETPDGEFVSPAFAASGELRMCVKAEYDWYRYEFTLKDGTTIFYREDNAVNNGWTDLGSEYSVVGNPGQKVYLNFSTGTGEVK</sequence>
<accession>A0ABT4PIC8</accession>
<dbReference type="Gene3D" id="2.60.40.3610">
    <property type="match status" value="1"/>
</dbReference>
<evidence type="ECO:0000259" key="2">
    <source>
        <dbReference type="Pfam" id="PF14292"/>
    </source>
</evidence>
<dbReference type="Gene3D" id="2.60.40.3620">
    <property type="match status" value="1"/>
</dbReference>
<dbReference type="EMBL" id="JAPZVM010000006">
    <property type="protein sequence ID" value="MCZ8372797.1"/>
    <property type="molecule type" value="Genomic_DNA"/>
</dbReference>
<feature type="chain" id="PRO_5046037258" evidence="1">
    <location>
        <begin position="22"/>
        <end position="384"/>
    </location>
</feature>
<keyword evidence="5" id="KW-1185">Reference proteome</keyword>
<evidence type="ECO:0000259" key="3">
    <source>
        <dbReference type="Pfam" id="PF16411"/>
    </source>
</evidence>
<protein>
    <submittedName>
        <fullName evidence="4">SusF/SusE family outer membrane protein</fullName>
    </submittedName>
</protein>
<organism evidence="4 5">
    <name type="scientific">Phocaeicola acetigenes</name>
    <dbReference type="NCBI Taxonomy" id="3016083"/>
    <lineage>
        <taxon>Bacteria</taxon>
        <taxon>Pseudomonadati</taxon>
        <taxon>Bacteroidota</taxon>
        <taxon>Bacteroidia</taxon>
        <taxon>Bacteroidales</taxon>
        <taxon>Bacteroidaceae</taxon>
        <taxon>Phocaeicola</taxon>
    </lineage>
</organism>
<keyword evidence="1" id="KW-0732">Signal</keyword>
<dbReference type="PROSITE" id="PS51257">
    <property type="entry name" value="PROKAR_LIPOPROTEIN"/>
    <property type="match status" value="1"/>
</dbReference>
<name>A0ABT4PIC8_9BACT</name>